<dbReference type="AlphaFoldDB" id="A0A923HKW0"/>
<evidence type="ECO:0000259" key="2">
    <source>
        <dbReference type="Pfam" id="PF13280"/>
    </source>
</evidence>
<dbReference type="Pfam" id="PF13280">
    <property type="entry name" value="WYL"/>
    <property type="match status" value="1"/>
</dbReference>
<dbReference type="PANTHER" id="PTHR34580">
    <property type="match status" value="1"/>
</dbReference>
<dbReference type="RefSeq" id="WP_186911440.1">
    <property type="nucleotide sequence ID" value="NZ_JACOFV010000003.1"/>
</dbReference>
<feature type="domain" description="WYL" evidence="2">
    <location>
        <begin position="137"/>
        <end position="202"/>
    </location>
</feature>
<protein>
    <submittedName>
        <fullName evidence="3">YafY family transcriptional regulator</fullName>
    </submittedName>
</protein>
<gene>
    <name evidence="3" type="ORF">H8K32_05330</name>
</gene>
<dbReference type="InterPro" id="IPR051534">
    <property type="entry name" value="CBASS_pafABC_assoc_protein"/>
</dbReference>
<dbReference type="PANTHER" id="PTHR34580:SF3">
    <property type="entry name" value="PROTEIN PAFB"/>
    <property type="match status" value="1"/>
</dbReference>
<evidence type="ECO:0000313" key="4">
    <source>
        <dbReference type="Proteomes" id="UP000634011"/>
    </source>
</evidence>
<sequence>MSRSERLLQLMQMLRRYRYPVTAVTLSQELGISVRSVYRDIASLQAQGAKIAGEAGIGYVLQDGFTLPPLMFSAEEIEAIVLGSRWVVERGDEKLAEAARDALAKIAAVLPVAEKRELETAGLLVGPRFDNQGNDALLRDIRFAIRNEYKLTLDYQDENGTLSKRVVWPCALAFFEQVRMVVAWCELRQDFRHFRTDRIQSLHSAKERFPQSRASLLKTWRQQQGIRQN</sequence>
<dbReference type="InterPro" id="IPR026881">
    <property type="entry name" value="WYL_dom"/>
</dbReference>
<dbReference type="PROSITE" id="PS52050">
    <property type="entry name" value="WYL"/>
    <property type="match status" value="1"/>
</dbReference>
<dbReference type="SUPFAM" id="SSF46785">
    <property type="entry name" value="Winged helix' DNA-binding domain"/>
    <property type="match status" value="1"/>
</dbReference>
<name>A0A923HKW0_9BURK</name>
<dbReference type="InterPro" id="IPR036390">
    <property type="entry name" value="WH_DNA-bd_sf"/>
</dbReference>
<dbReference type="InterPro" id="IPR013196">
    <property type="entry name" value="HTH_11"/>
</dbReference>
<accession>A0A923HKW0</accession>
<organism evidence="3 4">
    <name type="scientific">Undibacterium jejuense</name>
    <dbReference type="NCBI Taxonomy" id="1344949"/>
    <lineage>
        <taxon>Bacteria</taxon>
        <taxon>Pseudomonadati</taxon>
        <taxon>Pseudomonadota</taxon>
        <taxon>Betaproteobacteria</taxon>
        <taxon>Burkholderiales</taxon>
        <taxon>Oxalobacteraceae</taxon>
        <taxon>Undibacterium</taxon>
    </lineage>
</organism>
<dbReference type="EMBL" id="JACOFV010000003">
    <property type="protein sequence ID" value="MBC3861516.1"/>
    <property type="molecule type" value="Genomic_DNA"/>
</dbReference>
<evidence type="ECO:0000313" key="3">
    <source>
        <dbReference type="EMBL" id="MBC3861516.1"/>
    </source>
</evidence>
<dbReference type="Proteomes" id="UP000634011">
    <property type="component" value="Unassembled WGS sequence"/>
</dbReference>
<reference evidence="3" key="1">
    <citation type="submission" date="2020-08" db="EMBL/GenBank/DDBJ databases">
        <title>Novel species isolated from subtropical streams in China.</title>
        <authorList>
            <person name="Lu H."/>
        </authorList>
    </citation>
    <scope>NUCLEOTIDE SEQUENCE</scope>
    <source>
        <strain evidence="3">KACC 12607</strain>
    </source>
</reference>
<proteinExistence type="predicted"/>
<feature type="domain" description="Helix-turn-helix type 11" evidence="1">
    <location>
        <begin position="6"/>
        <end position="59"/>
    </location>
</feature>
<keyword evidence="4" id="KW-1185">Reference proteome</keyword>
<dbReference type="Pfam" id="PF08279">
    <property type="entry name" value="HTH_11"/>
    <property type="match status" value="1"/>
</dbReference>
<dbReference type="Gene3D" id="1.10.10.10">
    <property type="entry name" value="Winged helix-like DNA-binding domain superfamily/Winged helix DNA-binding domain"/>
    <property type="match status" value="1"/>
</dbReference>
<comment type="caution">
    <text evidence="3">The sequence shown here is derived from an EMBL/GenBank/DDBJ whole genome shotgun (WGS) entry which is preliminary data.</text>
</comment>
<dbReference type="InterPro" id="IPR036388">
    <property type="entry name" value="WH-like_DNA-bd_sf"/>
</dbReference>
<evidence type="ECO:0000259" key="1">
    <source>
        <dbReference type="Pfam" id="PF08279"/>
    </source>
</evidence>